<dbReference type="Gene3D" id="2.60.40.10">
    <property type="entry name" value="Immunoglobulins"/>
    <property type="match status" value="1"/>
</dbReference>
<dbReference type="InterPro" id="IPR036179">
    <property type="entry name" value="Ig-like_dom_sf"/>
</dbReference>
<gene>
    <name evidence="2" type="ORF">OKA05_11300</name>
</gene>
<sequence length="556" mass="58001">MPRNLHLLLTTLVTALSLGLGSGTSLWGQVVTPVSATASSFFSSAHDPSNLINGTGMVGGGNILTKTANAHGSAQGMWHSDGSAVAGTWVTFDLGTTYTLSAMDIWTLNQPGYLGRGVQTFSVYTSANTTGPISDYVGSFNLAEGTGANGEPVQRRPFIATGVRRVRFVIANCWSGLANDYVGLAEVRFEGVVESINVASGLAGYWNLDETSGSTAADSSGNGNLGTIHNTSANGGQWTTGKVNGALQLRGAGLGDDYVMVPPVETSPTHTMSLSAWVLAAPNSNDTLTGVVENSARALTVAQEGASLPPTLWQHVCMVADSGRLLVYRNGLLVGSGSYDGTFYDPSNPLVLGAHLLADGTTLDAFWQGKLDEVAYWTRPLTAANVFEVFAAGYHGTAVTTANGYANSPPLFVTPPQSANYYQNQPFSLVADASGLGTLTFQWWKDGVPLANGQSRVFNDPGAGPGASGNYSVVVTDGNGNSTTSTSATISVSLPDLEIEWVPAGVQLSWPAAATGYHLEFSPTLGDPWTDVPGVVNNSVTLPTVVPAQFYRLQTN</sequence>
<dbReference type="InterPro" id="IPR007110">
    <property type="entry name" value="Ig-like_dom"/>
</dbReference>
<keyword evidence="3" id="KW-1185">Reference proteome</keyword>
<dbReference type="SUPFAM" id="SSF48726">
    <property type="entry name" value="Immunoglobulin"/>
    <property type="match status" value="1"/>
</dbReference>
<dbReference type="Proteomes" id="UP001320876">
    <property type="component" value="Unassembled WGS sequence"/>
</dbReference>
<name>A0ABT3GI08_9BACT</name>
<dbReference type="Pfam" id="PF13385">
    <property type="entry name" value="Laminin_G_3"/>
    <property type="match status" value="1"/>
</dbReference>
<organism evidence="2 3">
    <name type="scientific">Luteolibacter arcticus</name>
    <dbReference type="NCBI Taxonomy" id="1581411"/>
    <lineage>
        <taxon>Bacteria</taxon>
        <taxon>Pseudomonadati</taxon>
        <taxon>Verrucomicrobiota</taxon>
        <taxon>Verrucomicrobiia</taxon>
        <taxon>Verrucomicrobiales</taxon>
        <taxon>Verrucomicrobiaceae</taxon>
        <taxon>Luteolibacter</taxon>
    </lineage>
</organism>
<dbReference type="Pfam" id="PF00754">
    <property type="entry name" value="F5_F8_type_C"/>
    <property type="match status" value="1"/>
</dbReference>
<dbReference type="EMBL" id="JAPDDT010000004">
    <property type="protein sequence ID" value="MCW1923140.1"/>
    <property type="molecule type" value="Genomic_DNA"/>
</dbReference>
<dbReference type="PROSITE" id="PS50835">
    <property type="entry name" value="IG_LIKE"/>
    <property type="match status" value="1"/>
</dbReference>
<dbReference type="InterPro" id="IPR013783">
    <property type="entry name" value="Ig-like_fold"/>
</dbReference>
<dbReference type="RefSeq" id="WP_264487247.1">
    <property type="nucleotide sequence ID" value="NZ_JAPDDT010000004.1"/>
</dbReference>
<proteinExistence type="predicted"/>
<accession>A0ABT3GI08</accession>
<feature type="domain" description="Ig-like" evidence="1">
    <location>
        <begin position="409"/>
        <end position="491"/>
    </location>
</feature>
<dbReference type="InterPro" id="IPR013320">
    <property type="entry name" value="ConA-like_dom_sf"/>
</dbReference>
<dbReference type="SUPFAM" id="SSF49899">
    <property type="entry name" value="Concanavalin A-like lectins/glucanases"/>
    <property type="match status" value="1"/>
</dbReference>
<dbReference type="Gene3D" id="2.60.120.200">
    <property type="match status" value="1"/>
</dbReference>
<reference evidence="2 3" key="1">
    <citation type="submission" date="2022-10" db="EMBL/GenBank/DDBJ databases">
        <title>Luteolibacter arcticus strain CCTCC AB 2014275, whole genome shotgun sequencing project.</title>
        <authorList>
            <person name="Zhao G."/>
            <person name="Shen L."/>
        </authorList>
    </citation>
    <scope>NUCLEOTIDE SEQUENCE [LARGE SCALE GENOMIC DNA]</scope>
    <source>
        <strain evidence="2 3">CCTCC AB 2014275</strain>
    </source>
</reference>
<dbReference type="SUPFAM" id="SSF49785">
    <property type="entry name" value="Galactose-binding domain-like"/>
    <property type="match status" value="1"/>
</dbReference>
<evidence type="ECO:0000313" key="3">
    <source>
        <dbReference type="Proteomes" id="UP001320876"/>
    </source>
</evidence>
<protein>
    <recommendedName>
        <fullName evidence="1">Ig-like domain-containing protein</fullName>
    </recommendedName>
</protein>
<evidence type="ECO:0000259" key="1">
    <source>
        <dbReference type="PROSITE" id="PS50835"/>
    </source>
</evidence>
<dbReference type="InterPro" id="IPR008979">
    <property type="entry name" value="Galactose-bd-like_sf"/>
</dbReference>
<evidence type="ECO:0000313" key="2">
    <source>
        <dbReference type="EMBL" id="MCW1923140.1"/>
    </source>
</evidence>
<dbReference type="Gene3D" id="2.60.120.260">
    <property type="entry name" value="Galactose-binding domain-like"/>
    <property type="match status" value="1"/>
</dbReference>
<comment type="caution">
    <text evidence="2">The sequence shown here is derived from an EMBL/GenBank/DDBJ whole genome shotgun (WGS) entry which is preliminary data.</text>
</comment>
<dbReference type="InterPro" id="IPR000421">
    <property type="entry name" value="FA58C"/>
</dbReference>